<evidence type="ECO:0000256" key="4">
    <source>
        <dbReference type="ARBA" id="ARBA00022679"/>
    </source>
</evidence>
<evidence type="ECO:0000256" key="5">
    <source>
        <dbReference type="ARBA" id="ARBA00022692"/>
    </source>
</evidence>
<reference evidence="10 11" key="1">
    <citation type="submission" date="2023-05" db="EMBL/GenBank/DDBJ databases">
        <title>Novel species of genus Flectobacillus isolated from stream in China.</title>
        <authorList>
            <person name="Lu H."/>
        </authorList>
    </citation>
    <scope>NUCLEOTIDE SEQUENCE [LARGE SCALE GENOMIC DNA]</scope>
    <source>
        <strain evidence="10 11">KCTC 42575</strain>
    </source>
</reference>
<organism evidence="10 11">
    <name type="scientific">Flectobacillus roseus</name>
    <dbReference type="NCBI Taxonomy" id="502259"/>
    <lineage>
        <taxon>Bacteria</taxon>
        <taxon>Pseudomonadati</taxon>
        <taxon>Bacteroidota</taxon>
        <taxon>Cytophagia</taxon>
        <taxon>Cytophagales</taxon>
        <taxon>Flectobacillaceae</taxon>
        <taxon>Flectobacillus</taxon>
    </lineage>
</organism>
<dbReference type="InterPro" id="IPR038731">
    <property type="entry name" value="RgtA/B/C-like"/>
</dbReference>
<dbReference type="GO" id="GO:0016757">
    <property type="term" value="F:glycosyltransferase activity"/>
    <property type="evidence" value="ECO:0007669"/>
    <property type="project" value="UniProtKB-KW"/>
</dbReference>
<dbReference type="Proteomes" id="UP001236507">
    <property type="component" value="Unassembled WGS sequence"/>
</dbReference>
<evidence type="ECO:0000256" key="2">
    <source>
        <dbReference type="ARBA" id="ARBA00022475"/>
    </source>
</evidence>
<feature type="domain" description="Glycosyltransferase RgtA/B/C/D-like" evidence="9">
    <location>
        <begin position="115"/>
        <end position="246"/>
    </location>
</feature>
<evidence type="ECO:0000256" key="6">
    <source>
        <dbReference type="ARBA" id="ARBA00022989"/>
    </source>
</evidence>
<feature type="transmembrane region" description="Helical" evidence="8">
    <location>
        <begin position="202"/>
        <end position="224"/>
    </location>
</feature>
<evidence type="ECO:0000313" key="11">
    <source>
        <dbReference type="Proteomes" id="UP001236507"/>
    </source>
</evidence>
<comment type="caution">
    <text evidence="10">The sequence shown here is derived from an EMBL/GenBank/DDBJ whole genome shotgun (WGS) entry which is preliminary data.</text>
</comment>
<keyword evidence="7 8" id="KW-0472">Membrane</keyword>
<evidence type="ECO:0000256" key="1">
    <source>
        <dbReference type="ARBA" id="ARBA00004651"/>
    </source>
</evidence>
<evidence type="ECO:0000259" key="9">
    <source>
        <dbReference type="Pfam" id="PF13231"/>
    </source>
</evidence>
<comment type="subcellular location">
    <subcellularLocation>
        <location evidence="1">Cell membrane</location>
        <topology evidence="1">Multi-pass membrane protein</topology>
    </subcellularLocation>
</comment>
<evidence type="ECO:0000313" key="10">
    <source>
        <dbReference type="EMBL" id="MDI9861412.1"/>
    </source>
</evidence>
<feature type="transmembrane region" description="Helical" evidence="8">
    <location>
        <begin position="294"/>
        <end position="320"/>
    </location>
</feature>
<sequence length="532" mass="60978">MKLNLFSRLLNTPKLPMILFVVYFISGLLIYKDYGVSYDEGTERHIGIMNIIHVARQLAPGMASKVIPPDLKNAPDMEHYRDRDHGALFALPMVVLEKGLGIDDELGVYRLWHLSTFLIFALSIIFLYKLLSERFQKQYISLLGCFIYIFSPRFFAESFYNPKDLPLLSLFVIAGYLGFKILKGANYKYAIGLGLVMGLATALRIVGIFLPLIFGGALVLKYFFTQEKDLIQKLKMLAIMIVVYLLTFYIAFPYLWTDPIGHFIEVFENLSKYPLNAPVLFEGQYYIAPDLPRYYALIWILITTPIPFLLLALVGVIATLKQWITEYNKPITYINLFFLGLFVGPILSVVVLDSTLYDGWRHLYFTYAGFVYLATLGIVKIEDFLKGWKPAVAGGFIGLNVLVVVYLLAWIVKNHPYQNVYFNVLAGNHVDKKFEMDYWGTSYKQALDYLKAHSQKGAKVKINGNICASYNLGKNEKEVLKFVSDINQADYFITEYRHFNFNPDFSAYLVPSKEVFNVEVDGNKVISIYRLK</sequence>
<evidence type="ECO:0000256" key="7">
    <source>
        <dbReference type="ARBA" id="ARBA00023136"/>
    </source>
</evidence>
<feature type="transmembrane region" description="Helical" evidence="8">
    <location>
        <begin position="137"/>
        <end position="156"/>
    </location>
</feature>
<dbReference type="EMBL" id="JASHIF010000019">
    <property type="protein sequence ID" value="MDI9861412.1"/>
    <property type="molecule type" value="Genomic_DNA"/>
</dbReference>
<evidence type="ECO:0000256" key="3">
    <source>
        <dbReference type="ARBA" id="ARBA00022676"/>
    </source>
</evidence>
<protein>
    <submittedName>
        <fullName evidence="10">Glycosyltransferase family 39 protein</fullName>
        <ecNumber evidence="10">2.4.-.-</ecNumber>
    </submittedName>
</protein>
<keyword evidence="3 10" id="KW-0328">Glycosyltransferase</keyword>
<keyword evidence="11" id="KW-1185">Reference proteome</keyword>
<gene>
    <name evidence="10" type="ORF">QM524_19485</name>
</gene>
<dbReference type="InterPro" id="IPR050297">
    <property type="entry name" value="LipidA_mod_glycosyltrf_83"/>
</dbReference>
<accession>A0ABT6YCU1</accession>
<name>A0ABT6YCU1_9BACT</name>
<proteinExistence type="predicted"/>
<feature type="transmembrane region" description="Helical" evidence="8">
    <location>
        <begin position="111"/>
        <end position="131"/>
    </location>
</feature>
<keyword evidence="6 8" id="KW-1133">Transmembrane helix</keyword>
<keyword evidence="2" id="KW-1003">Cell membrane</keyword>
<feature type="transmembrane region" description="Helical" evidence="8">
    <location>
        <begin position="391"/>
        <end position="412"/>
    </location>
</feature>
<dbReference type="EC" id="2.4.-.-" evidence="10"/>
<feature type="transmembrane region" description="Helical" evidence="8">
    <location>
        <begin position="236"/>
        <end position="256"/>
    </location>
</feature>
<dbReference type="PANTHER" id="PTHR33908">
    <property type="entry name" value="MANNOSYLTRANSFERASE YKCB-RELATED"/>
    <property type="match status" value="1"/>
</dbReference>
<dbReference type="PANTHER" id="PTHR33908:SF11">
    <property type="entry name" value="MEMBRANE PROTEIN"/>
    <property type="match status" value="1"/>
</dbReference>
<evidence type="ECO:0000256" key="8">
    <source>
        <dbReference type="SAM" id="Phobius"/>
    </source>
</evidence>
<feature type="transmembrane region" description="Helical" evidence="8">
    <location>
        <begin position="332"/>
        <end position="351"/>
    </location>
</feature>
<keyword evidence="4 10" id="KW-0808">Transferase</keyword>
<keyword evidence="5 8" id="KW-0812">Transmembrane</keyword>
<feature type="transmembrane region" description="Helical" evidence="8">
    <location>
        <begin position="15"/>
        <end position="31"/>
    </location>
</feature>
<dbReference type="Pfam" id="PF13231">
    <property type="entry name" value="PMT_2"/>
    <property type="match status" value="1"/>
</dbReference>
<dbReference type="RefSeq" id="WP_283345828.1">
    <property type="nucleotide sequence ID" value="NZ_JASHIF010000019.1"/>
</dbReference>
<feature type="transmembrane region" description="Helical" evidence="8">
    <location>
        <begin position="363"/>
        <end position="379"/>
    </location>
</feature>